<proteinExistence type="predicted"/>
<keyword evidence="3" id="KW-1185">Reference proteome</keyword>
<dbReference type="AlphaFoldDB" id="A0A0G4FM45"/>
<protein>
    <submittedName>
        <fullName evidence="2">Uncharacterized protein</fullName>
    </submittedName>
</protein>
<reference evidence="2 3" key="1">
    <citation type="submission" date="2014-11" db="EMBL/GenBank/DDBJ databases">
        <authorList>
            <person name="Zhu J."/>
            <person name="Qi W."/>
            <person name="Song R."/>
        </authorList>
    </citation>
    <scope>NUCLEOTIDE SEQUENCE [LARGE SCALE GENOMIC DNA]</scope>
</reference>
<gene>
    <name evidence="2" type="ORF">Vbra_21408</name>
</gene>
<dbReference type="EMBL" id="CDMY01000456">
    <property type="protein sequence ID" value="CEM14604.1"/>
    <property type="molecule type" value="Genomic_DNA"/>
</dbReference>
<name>A0A0G4FM45_VITBC</name>
<dbReference type="SUPFAM" id="SSF64288">
    <property type="entry name" value="Chorismate lyase-like"/>
    <property type="match status" value="1"/>
</dbReference>
<evidence type="ECO:0000313" key="2">
    <source>
        <dbReference type="EMBL" id="CEM14604.1"/>
    </source>
</evidence>
<dbReference type="Proteomes" id="UP000041254">
    <property type="component" value="Unassembled WGS sequence"/>
</dbReference>
<evidence type="ECO:0000256" key="1">
    <source>
        <dbReference type="SAM" id="MobiDB-lite"/>
    </source>
</evidence>
<accession>A0A0G4FM45</accession>
<sequence length="281" mass="30996">MQGGFPPALAGVFLQDHHVPEVVGVLNHVIQSQSSPYRFGTFRCVSASEVPPRVRELVSHTDNLTLVLERFCHTRFEIDVVSKLKDSKKCFYSRQVLLRVPGEEGEAEQGNGQEGDGALGGDVDMEGAVLGGCAVSLGVICVDLAAMRPEVRRDIESERVPFGRILENHGVKREVKVDQLWKVNADRDSHLWTLFHNRHFSSHTNGTDLHTYGRTVEMTCDGKPAVLVLEVLNLPPLQAVALARGIRLDEPANEQPDGGKTRFGMAAEAGERDREREEGGR</sequence>
<feature type="region of interest" description="Disordered" evidence="1">
    <location>
        <begin position="250"/>
        <end position="281"/>
    </location>
</feature>
<dbReference type="VEuPathDB" id="CryptoDB:Vbra_21408"/>
<dbReference type="InterPro" id="IPR028978">
    <property type="entry name" value="Chorismate_lyase_/UTRA_dom_sf"/>
</dbReference>
<evidence type="ECO:0000313" key="3">
    <source>
        <dbReference type="Proteomes" id="UP000041254"/>
    </source>
</evidence>
<dbReference type="OrthoDB" id="333067at2759"/>
<dbReference type="InParanoid" id="A0A0G4FM45"/>
<feature type="compositionally biased region" description="Basic and acidic residues" evidence="1">
    <location>
        <begin position="269"/>
        <end position="281"/>
    </location>
</feature>
<dbReference type="Gene3D" id="3.40.1410.10">
    <property type="entry name" value="Chorismate lyase-like"/>
    <property type="match status" value="1"/>
</dbReference>
<organism evidence="2 3">
    <name type="scientific">Vitrella brassicaformis (strain CCMP3155)</name>
    <dbReference type="NCBI Taxonomy" id="1169540"/>
    <lineage>
        <taxon>Eukaryota</taxon>
        <taxon>Sar</taxon>
        <taxon>Alveolata</taxon>
        <taxon>Colpodellida</taxon>
        <taxon>Vitrellaceae</taxon>
        <taxon>Vitrella</taxon>
    </lineage>
</organism>